<dbReference type="InterPro" id="IPR004358">
    <property type="entry name" value="Sig_transdc_His_kin-like_C"/>
</dbReference>
<feature type="domain" description="HPt" evidence="19">
    <location>
        <begin position="843"/>
        <end position="932"/>
    </location>
</feature>
<keyword evidence="5 13" id="KW-0597">Phosphoprotein</keyword>
<dbReference type="SUPFAM" id="SSF52172">
    <property type="entry name" value="CheY-like"/>
    <property type="match status" value="1"/>
</dbReference>
<comment type="subcellular location">
    <subcellularLocation>
        <location evidence="2">Cell membrane</location>
        <topology evidence="2">Multi-pass membrane protein</topology>
    </subcellularLocation>
</comment>
<protein>
    <recommendedName>
        <fullName evidence="3">histidine kinase</fullName>
        <ecNumber evidence="3">2.7.13.3</ecNumber>
    </recommendedName>
</protein>
<accession>A0ABX9A4R4</accession>
<dbReference type="PANTHER" id="PTHR45339">
    <property type="entry name" value="HYBRID SIGNAL TRANSDUCTION HISTIDINE KINASE J"/>
    <property type="match status" value="1"/>
</dbReference>
<dbReference type="InterPro" id="IPR036890">
    <property type="entry name" value="HATPase_C_sf"/>
</dbReference>
<feature type="domain" description="PAC" evidence="18">
    <location>
        <begin position="391"/>
        <end position="445"/>
    </location>
</feature>
<dbReference type="SUPFAM" id="SSF55874">
    <property type="entry name" value="ATPase domain of HSP90 chaperone/DNA topoisomerase II/histidine kinase"/>
    <property type="match status" value="1"/>
</dbReference>
<evidence type="ECO:0000259" key="19">
    <source>
        <dbReference type="PROSITE" id="PS50894"/>
    </source>
</evidence>
<feature type="transmembrane region" description="Helical" evidence="14">
    <location>
        <begin position="283"/>
        <end position="304"/>
    </location>
</feature>
<dbReference type="InterPro" id="IPR000700">
    <property type="entry name" value="PAS-assoc_C"/>
</dbReference>
<keyword evidence="6 14" id="KW-0812">Transmembrane</keyword>
<dbReference type="InterPro" id="IPR001789">
    <property type="entry name" value="Sig_transdc_resp-reg_receiver"/>
</dbReference>
<evidence type="ECO:0000259" key="17">
    <source>
        <dbReference type="PROSITE" id="PS50112"/>
    </source>
</evidence>
<keyword evidence="11 14" id="KW-0472">Membrane</keyword>
<dbReference type="Gene3D" id="3.40.50.2300">
    <property type="match status" value="1"/>
</dbReference>
<keyword evidence="21" id="KW-1185">Reference proteome</keyword>
<keyword evidence="8" id="KW-0067">ATP-binding</keyword>
<dbReference type="SUPFAM" id="SSF47226">
    <property type="entry name" value="Histidine-containing phosphotransfer domain, HPT domain"/>
    <property type="match status" value="1"/>
</dbReference>
<dbReference type="InterPro" id="IPR000014">
    <property type="entry name" value="PAS"/>
</dbReference>
<dbReference type="CDD" id="cd17546">
    <property type="entry name" value="REC_hyHK_CKI1_RcsC-like"/>
    <property type="match status" value="1"/>
</dbReference>
<evidence type="ECO:0000259" key="16">
    <source>
        <dbReference type="PROSITE" id="PS50110"/>
    </source>
</evidence>
<evidence type="ECO:0000256" key="12">
    <source>
        <dbReference type="PROSITE-ProRule" id="PRU00110"/>
    </source>
</evidence>
<dbReference type="Gene3D" id="1.10.287.130">
    <property type="match status" value="1"/>
</dbReference>
<evidence type="ECO:0000256" key="14">
    <source>
        <dbReference type="SAM" id="Phobius"/>
    </source>
</evidence>
<dbReference type="InterPro" id="IPR035965">
    <property type="entry name" value="PAS-like_dom_sf"/>
</dbReference>
<feature type="transmembrane region" description="Helical" evidence="14">
    <location>
        <begin position="208"/>
        <end position="231"/>
    </location>
</feature>
<dbReference type="InterPro" id="IPR036097">
    <property type="entry name" value="HisK_dim/P_sf"/>
</dbReference>
<feature type="transmembrane region" description="Helical" evidence="14">
    <location>
        <begin position="77"/>
        <end position="94"/>
    </location>
</feature>
<evidence type="ECO:0000256" key="3">
    <source>
        <dbReference type="ARBA" id="ARBA00012438"/>
    </source>
</evidence>
<dbReference type="EC" id="2.7.13.3" evidence="3"/>
<dbReference type="RefSeq" id="WP_221431994.1">
    <property type="nucleotide sequence ID" value="NZ_CP081294.1"/>
</dbReference>
<comment type="catalytic activity">
    <reaction evidence="1">
        <text>ATP + protein L-histidine = ADP + protein N-phospho-L-histidine.</text>
        <dbReference type="EC" id="2.7.13.3"/>
    </reaction>
</comment>
<dbReference type="Pfam" id="PF00512">
    <property type="entry name" value="HisKA"/>
    <property type="match status" value="1"/>
</dbReference>
<keyword evidence="7" id="KW-0547">Nucleotide-binding</keyword>
<feature type="modified residue" description="Phosphohistidine" evidence="12">
    <location>
        <position position="887"/>
    </location>
</feature>
<dbReference type="PRINTS" id="PR00344">
    <property type="entry name" value="BCTRLSENSOR"/>
</dbReference>
<proteinExistence type="predicted"/>
<name>A0ABX9A4R4_9SPHN</name>
<feature type="transmembrane region" description="Helical" evidence="14">
    <location>
        <begin position="134"/>
        <end position="156"/>
    </location>
</feature>
<dbReference type="InterPro" id="IPR036641">
    <property type="entry name" value="HPT_dom_sf"/>
</dbReference>
<dbReference type="NCBIfam" id="TIGR00229">
    <property type="entry name" value="sensory_box"/>
    <property type="match status" value="1"/>
</dbReference>
<dbReference type="Pfam" id="PF02518">
    <property type="entry name" value="HATPase_c"/>
    <property type="match status" value="1"/>
</dbReference>
<evidence type="ECO:0000256" key="6">
    <source>
        <dbReference type="ARBA" id="ARBA00022692"/>
    </source>
</evidence>
<dbReference type="InterPro" id="IPR003661">
    <property type="entry name" value="HisK_dim/P_dom"/>
</dbReference>
<dbReference type="InterPro" id="IPR008207">
    <property type="entry name" value="Sig_transdc_His_kin_Hpt_dom"/>
</dbReference>
<dbReference type="PROSITE" id="PS50109">
    <property type="entry name" value="HIS_KIN"/>
    <property type="match status" value="1"/>
</dbReference>
<evidence type="ECO:0000256" key="5">
    <source>
        <dbReference type="ARBA" id="ARBA00022553"/>
    </source>
</evidence>
<feature type="domain" description="Histidine kinase" evidence="15">
    <location>
        <begin position="463"/>
        <end position="679"/>
    </location>
</feature>
<feature type="domain" description="Response regulatory" evidence="16">
    <location>
        <begin position="704"/>
        <end position="826"/>
    </location>
</feature>
<dbReference type="Pfam" id="PF00072">
    <property type="entry name" value="Response_reg"/>
    <property type="match status" value="1"/>
</dbReference>
<feature type="modified residue" description="4-aspartylphosphate" evidence="13">
    <location>
        <position position="758"/>
    </location>
</feature>
<dbReference type="PROSITE" id="PS50113">
    <property type="entry name" value="PAC"/>
    <property type="match status" value="1"/>
</dbReference>
<dbReference type="EMBL" id="CP081294">
    <property type="protein sequence ID" value="QZD96270.1"/>
    <property type="molecule type" value="Genomic_DNA"/>
</dbReference>
<evidence type="ECO:0000313" key="21">
    <source>
        <dbReference type="Proteomes" id="UP000824321"/>
    </source>
</evidence>
<gene>
    <name evidence="20" type="ORF">K3136_06175</name>
</gene>
<dbReference type="InterPro" id="IPR013767">
    <property type="entry name" value="PAS_fold"/>
</dbReference>
<dbReference type="SMART" id="SM00448">
    <property type="entry name" value="REC"/>
    <property type="match status" value="1"/>
</dbReference>
<dbReference type="Proteomes" id="UP000824321">
    <property type="component" value="Chromosome"/>
</dbReference>
<evidence type="ECO:0000256" key="4">
    <source>
        <dbReference type="ARBA" id="ARBA00022475"/>
    </source>
</evidence>
<feature type="transmembrane region" description="Helical" evidence="14">
    <location>
        <begin position="26"/>
        <end position="44"/>
    </location>
</feature>
<dbReference type="InterPro" id="IPR003594">
    <property type="entry name" value="HATPase_dom"/>
</dbReference>
<dbReference type="SUPFAM" id="SSF55785">
    <property type="entry name" value="PYP-like sensor domain (PAS domain)"/>
    <property type="match status" value="1"/>
</dbReference>
<dbReference type="PROSITE" id="PS50110">
    <property type="entry name" value="RESPONSE_REGULATORY"/>
    <property type="match status" value="1"/>
</dbReference>
<reference evidence="20 21" key="1">
    <citation type="submission" date="2021-08" db="EMBL/GenBank/DDBJ databases">
        <title>Comparative Genomics Analysis of the Genus Qipengyuania Reveals Extensive Genetic Diversity and Metabolic Versatility, Including the Description of Fifteen Novel Species.</title>
        <authorList>
            <person name="Liu Y."/>
        </authorList>
    </citation>
    <scope>NUCLEOTIDE SEQUENCE [LARGE SCALE GENOMIC DNA]</scope>
    <source>
        <strain evidence="20 21">1NDH1</strain>
    </source>
</reference>
<sequence>MATSAAGLDHAAARSANGLRPAAARLAYPLIALLAFAALAYVSIDLTRGEGRIAVVWLPNALAVAFLLRRKVPHEPALFIAMFLGNVLANFIVGDAVLTAAALALANSAEIWLAVALVRRWCGNRPDMSDTYDLSRFILAAGLIAPIASAAIASLALAGTSGLSLAPILRWATSDALSMLILAPGALVLQDAIANIRMPTVREVVEWLLLTIGGTTLTLVVFYQTALPLLFLIPPIVIAHAFRLGALGTAFSVMKVAVIALIFTQAGRGPINLLPAPVDVQILMLEAFLATSMLVGLPVAAVLATRDKVSAELAAGKKQMALLADNITDAILRYDIDGRCTYASPSVENVLGLPPASFIGRASSERVHPDAQAAVRDVEEALLTGKKDKERFTYRRYLDAVDGSAVFIEADCAVAYNGETGEREGIIVSARDVTNRIELERKLKRATAHAENAARAKSQFLANMSHEIRTPMNGVLGFADLLSRMKLDPEAARYADLIVRSGRSMMMLLNDILDISKIESGKLVVTNETFDLLQLVADCERLHKSSAEAKGVRLTAVCLPDVPRLVRSDPLRLRQILLNLLGNAVKFTERGEVALKVGYEHGELILTVEDSGIGIAPDRLTNIFDPFVQEQASTTRRYGGTGLGLSISRQLAELLGGSLEATSTPDFGSRFTLRLPFEAGDVERDTVDEHSRRASDGPMPTSGRILLAEDHDVNRMLVTAMLEELGQRVDTAHDGIQAVEAVIDASERSEPYDLVLMDIQMPECDGYTAARRIRRAGLDAHGLPIVALTANAFPEDIAAAVEAGMQAHLAKPLVFEELAEALARWMPVHIVDEGAVASAARATLTPSNAMEQRWSERKGEAMEAVGSALRDNALEGAHIEELARTVHKLAGSAGMFGEVELGEKAAALERALRASVETGVRRQLAQELLDLA</sequence>
<dbReference type="SUPFAM" id="SSF47384">
    <property type="entry name" value="Homodimeric domain of signal transducing histidine kinase"/>
    <property type="match status" value="1"/>
</dbReference>
<dbReference type="SMART" id="SM00091">
    <property type="entry name" value="PAS"/>
    <property type="match status" value="1"/>
</dbReference>
<dbReference type="Gene3D" id="3.30.565.10">
    <property type="entry name" value="Histidine kinase-like ATPase, C-terminal domain"/>
    <property type="match status" value="1"/>
</dbReference>
<feature type="transmembrane region" description="Helical" evidence="14">
    <location>
        <begin position="100"/>
        <end position="122"/>
    </location>
</feature>
<keyword evidence="4" id="KW-1003">Cell membrane</keyword>
<evidence type="ECO:0000256" key="7">
    <source>
        <dbReference type="ARBA" id="ARBA00022741"/>
    </source>
</evidence>
<dbReference type="Pfam" id="PF00989">
    <property type="entry name" value="PAS"/>
    <property type="match status" value="1"/>
</dbReference>
<dbReference type="Pfam" id="PF01627">
    <property type="entry name" value="Hpt"/>
    <property type="match status" value="1"/>
</dbReference>
<dbReference type="SMART" id="SM00388">
    <property type="entry name" value="HisKA"/>
    <property type="match status" value="1"/>
</dbReference>
<dbReference type="InterPro" id="IPR005467">
    <property type="entry name" value="His_kinase_dom"/>
</dbReference>
<dbReference type="Pfam" id="PF05231">
    <property type="entry name" value="MASE1"/>
    <property type="match status" value="1"/>
</dbReference>
<evidence type="ECO:0000256" key="10">
    <source>
        <dbReference type="ARBA" id="ARBA00023012"/>
    </source>
</evidence>
<dbReference type="InterPro" id="IPR007895">
    <property type="entry name" value="MASE1"/>
</dbReference>
<dbReference type="CDD" id="cd00130">
    <property type="entry name" value="PAS"/>
    <property type="match status" value="1"/>
</dbReference>
<feature type="transmembrane region" description="Helical" evidence="14">
    <location>
        <begin position="176"/>
        <end position="196"/>
    </location>
</feature>
<evidence type="ECO:0000256" key="1">
    <source>
        <dbReference type="ARBA" id="ARBA00000085"/>
    </source>
</evidence>
<dbReference type="InterPro" id="IPR011006">
    <property type="entry name" value="CheY-like_superfamily"/>
</dbReference>
<keyword evidence="10" id="KW-0902">Two-component regulatory system</keyword>
<dbReference type="CDD" id="cd00082">
    <property type="entry name" value="HisKA"/>
    <property type="match status" value="1"/>
</dbReference>
<evidence type="ECO:0000256" key="11">
    <source>
        <dbReference type="ARBA" id="ARBA00023136"/>
    </source>
</evidence>
<evidence type="ECO:0000256" key="9">
    <source>
        <dbReference type="ARBA" id="ARBA00022989"/>
    </source>
</evidence>
<evidence type="ECO:0000259" key="18">
    <source>
        <dbReference type="PROSITE" id="PS50113"/>
    </source>
</evidence>
<dbReference type="PROSITE" id="PS50112">
    <property type="entry name" value="PAS"/>
    <property type="match status" value="1"/>
</dbReference>
<keyword evidence="9 14" id="KW-1133">Transmembrane helix</keyword>
<dbReference type="PANTHER" id="PTHR45339:SF1">
    <property type="entry name" value="HYBRID SIGNAL TRANSDUCTION HISTIDINE KINASE J"/>
    <property type="match status" value="1"/>
</dbReference>
<dbReference type="Gene3D" id="3.30.450.20">
    <property type="entry name" value="PAS domain"/>
    <property type="match status" value="1"/>
</dbReference>
<evidence type="ECO:0000256" key="8">
    <source>
        <dbReference type="ARBA" id="ARBA00022840"/>
    </source>
</evidence>
<dbReference type="SMART" id="SM00387">
    <property type="entry name" value="HATPase_c"/>
    <property type="match status" value="1"/>
</dbReference>
<dbReference type="Gene3D" id="1.20.120.160">
    <property type="entry name" value="HPT domain"/>
    <property type="match status" value="1"/>
</dbReference>
<evidence type="ECO:0000256" key="13">
    <source>
        <dbReference type="PROSITE-ProRule" id="PRU00169"/>
    </source>
</evidence>
<feature type="transmembrane region" description="Helical" evidence="14">
    <location>
        <begin position="237"/>
        <end position="263"/>
    </location>
</feature>
<evidence type="ECO:0000259" key="15">
    <source>
        <dbReference type="PROSITE" id="PS50109"/>
    </source>
</evidence>
<organism evidence="20 21">
    <name type="scientific">Qipengyuania gelatinilytica</name>
    <dbReference type="NCBI Taxonomy" id="2867231"/>
    <lineage>
        <taxon>Bacteria</taxon>
        <taxon>Pseudomonadati</taxon>
        <taxon>Pseudomonadota</taxon>
        <taxon>Alphaproteobacteria</taxon>
        <taxon>Sphingomonadales</taxon>
        <taxon>Erythrobacteraceae</taxon>
        <taxon>Qipengyuania</taxon>
    </lineage>
</organism>
<feature type="transmembrane region" description="Helical" evidence="14">
    <location>
        <begin position="50"/>
        <end position="68"/>
    </location>
</feature>
<dbReference type="CDD" id="cd16922">
    <property type="entry name" value="HATPase_EvgS-ArcB-TorS-like"/>
    <property type="match status" value="1"/>
</dbReference>
<evidence type="ECO:0000256" key="2">
    <source>
        <dbReference type="ARBA" id="ARBA00004651"/>
    </source>
</evidence>
<evidence type="ECO:0000313" key="20">
    <source>
        <dbReference type="EMBL" id="QZD96270.1"/>
    </source>
</evidence>
<feature type="domain" description="PAS" evidence="17">
    <location>
        <begin position="316"/>
        <end position="386"/>
    </location>
</feature>
<dbReference type="PROSITE" id="PS50894">
    <property type="entry name" value="HPT"/>
    <property type="match status" value="1"/>
</dbReference>